<dbReference type="OrthoDB" id="9798230at2"/>
<organism evidence="6 7">
    <name type="scientific">Desulfuromonas acetoxidans (strain DSM 684 / 11070)</name>
    <dbReference type="NCBI Taxonomy" id="281689"/>
    <lineage>
        <taxon>Bacteria</taxon>
        <taxon>Pseudomonadati</taxon>
        <taxon>Thermodesulfobacteriota</taxon>
        <taxon>Desulfuromonadia</taxon>
        <taxon>Desulfuromonadales</taxon>
        <taxon>Desulfuromonadaceae</taxon>
        <taxon>Desulfuromonas</taxon>
    </lineage>
</organism>
<protein>
    <submittedName>
        <fullName evidence="6">Nitroreductase</fullName>
    </submittedName>
</protein>
<evidence type="ECO:0000313" key="6">
    <source>
        <dbReference type="EMBL" id="EAT14173.1"/>
    </source>
</evidence>
<gene>
    <name evidence="6" type="ORF">Dace_0022</name>
</gene>
<dbReference type="AlphaFoldDB" id="Q1JVB0"/>
<evidence type="ECO:0000256" key="2">
    <source>
        <dbReference type="ARBA" id="ARBA00022643"/>
    </source>
</evidence>
<feature type="domain" description="Nitroreductase" evidence="5">
    <location>
        <begin position="66"/>
        <end position="153"/>
    </location>
</feature>
<keyword evidence="3" id="KW-0560">Oxidoreductase</keyword>
<dbReference type="SUPFAM" id="SSF55469">
    <property type="entry name" value="FMN-dependent nitroreductase-like"/>
    <property type="match status" value="1"/>
</dbReference>
<dbReference type="PANTHER" id="PTHR23026:SF90">
    <property type="entry name" value="IODOTYROSINE DEIODINASE 1"/>
    <property type="match status" value="1"/>
</dbReference>
<feature type="domain" description="Nitroreductase" evidence="5">
    <location>
        <begin position="10"/>
        <end position="61"/>
    </location>
</feature>
<reference evidence="6" key="2">
    <citation type="submission" date="2006-05" db="EMBL/GenBank/DDBJ databases">
        <title>Sequencing of the draft genome and assembly of Desulfuromonas acetoxidans DSM 684.</title>
        <authorList>
            <consortium name="US DOE Joint Genome Institute (JGI-PGF)"/>
            <person name="Copeland A."/>
            <person name="Lucas S."/>
            <person name="Lapidus A."/>
            <person name="Barry K."/>
            <person name="Detter J.C."/>
            <person name="Glavina del Rio T."/>
            <person name="Hammon N."/>
            <person name="Israni S."/>
            <person name="Dalin E."/>
            <person name="Tice H."/>
            <person name="Bruce D."/>
            <person name="Pitluck S."/>
            <person name="Richardson P."/>
        </authorList>
    </citation>
    <scope>NUCLEOTIDE SEQUENCE [LARGE SCALE GENOMIC DNA]</scope>
    <source>
        <strain evidence="6">DSM 684</strain>
    </source>
</reference>
<evidence type="ECO:0000256" key="3">
    <source>
        <dbReference type="ARBA" id="ARBA00023002"/>
    </source>
</evidence>
<dbReference type="InterPro" id="IPR050627">
    <property type="entry name" value="Nitroreductase/BluB"/>
</dbReference>
<evidence type="ECO:0000313" key="7">
    <source>
        <dbReference type="Proteomes" id="UP000005695"/>
    </source>
</evidence>
<dbReference type="Proteomes" id="UP000005695">
    <property type="component" value="Unassembled WGS sequence"/>
</dbReference>
<keyword evidence="1" id="KW-0285">Flavoprotein</keyword>
<evidence type="ECO:0000256" key="4">
    <source>
        <dbReference type="SAM" id="MobiDB-lite"/>
    </source>
</evidence>
<accession>Q1JVB0</accession>
<dbReference type="PANTHER" id="PTHR23026">
    <property type="entry name" value="NADPH NITROREDUCTASE"/>
    <property type="match status" value="1"/>
</dbReference>
<keyword evidence="7" id="KW-1185">Reference proteome</keyword>
<dbReference type="InterPro" id="IPR029479">
    <property type="entry name" value="Nitroreductase"/>
</dbReference>
<dbReference type="InterPro" id="IPR000415">
    <property type="entry name" value="Nitroreductase-like"/>
</dbReference>
<dbReference type="RefSeq" id="WP_006003354.1">
    <property type="nucleotide sequence ID" value="NZ_AAEW02000046.1"/>
</dbReference>
<dbReference type="GO" id="GO:0016491">
    <property type="term" value="F:oxidoreductase activity"/>
    <property type="evidence" value="ECO:0007669"/>
    <property type="project" value="UniProtKB-KW"/>
</dbReference>
<dbReference type="EMBL" id="AAEW02000046">
    <property type="protein sequence ID" value="EAT14173.1"/>
    <property type="molecule type" value="Genomic_DNA"/>
</dbReference>
<comment type="caution">
    <text evidence="6">The sequence shown here is derived from an EMBL/GenBank/DDBJ whole genome shotgun (WGS) entry which is preliminary data.</text>
</comment>
<feature type="region of interest" description="Disordered" evidence="4">
    <location>
        <begin position="156"/>
        <end position="182"/>
    </location>
</feature>
<dbReference type="Gene3D" id="3.40.109.10">
    <property type="entry name" value="NADH Oxidase"/>
    <property type="match status" value="1"/>
</dbReference>
<keyword evidence="2" id="KW-0288">FMN</keyword>
<evidence type="ECO:0000256" key="1">
    <source>
        <dbReference type="ARBA" id="ARBA00022630"/>
    </source>
</evidence>
<dbReference type="Pfam" id="PF00881">
    <property type="entry name" value="Nitroreductase"/>
    <property type="match status" value="2"/>
</dbReference>
<reference evidence="6" key="1">
    <citation type="submission" date="2006-05" db="EMBL/GenBank/DDBJ databases">
        <title>Annotation of the draft genome assembly of Desulfuromonas acetoxidans DSM 684.</title>
        <authorList>
            <consortium name="US DOE Joint Genome Institute (JGI-ORNL)"/>
            <person name="Larimer F."/>
            <person name="Land M."/>
            <person name="Hauser L."/>
        </authorList>
    </citation>
    <scope>NUCLEOTIDE SEQUENCE [LARGE SCALE GENOMIC DNA]</scope>
    <source>
        <strain evidence="6">DSM 684</strain>
    </source>
</reference>
<evidence type="ECO:0000259" key="5">
    <source>
        <dbReference type="Pfam" id="PF00881"/>
    </source>
</evidence>
<name>Q1JVB0_DESA6</name>
<sequence>MELFDAICLRHSYRGPMEPTPVPREDLERIVGAGIRAPSGKNAQTTQFIIIDDQEVLSVLQGLHPANKAMQQAPAMIACIIDTQPDKIYEGYDFQLEDCAAATENMLLAITALGYASVWIDGWLRVEGRAETVASLLHLPAGKKVQILLPVGRPKEQWDQKERRPFSTRVSYNRYPQPQEPL</sequence>
<feature type="compositionally biased region" description="Basic and acidic residues" evidence="4">
    <location>
        <begin position="156"/>
        <end position="165"/>
    </location>
</feature>
<proteinExistence type="predicted"/>